<dbReference type="InterPro" id="IPR003593">
    <property type="entry name" value="AAA+_ATPase"/>
</dbReference>
<proteinExistence type="inferred from homology"/>
<dbReference type="InterPro" id="IPR050388">
    <property type="entry name" value="ABC_Ni/Peptide_Import"/>
</dbReference>
<dbReference type="InterPro" id="IPR013563">
    <property type="entry name" value="Oligopep_ABC_C"/>
</dbReference>
<protein>
    <submittedName>
        <fullName evidence="10">ABC-type antimicrobial peptide transport system, ATPase component</fullName>
    </submittedName>
</protein>
<dbReference type="GO" id="GO:0015833">
    <property type="term" value="P:peptide transport"/>
    <property type="evidence" value="ECO:0007669"/>
    <property type="project" value="InterPro"/>
</dbReference>
<dbReference type="Pfam" id="PF08352">
    <property type="entry name" value="oligo_HPY"/>
    <property type="match status" value="1"/>
</dbReference>
<keyword evidence="8" id="KW-0472">Membrane</keyword>
<dbReference type="SUPFAM" id="SSF52540">
    <property type="entry name" value="P-loop containing nucleoside triphosphate hydrolases"/>
    <property type="match status" value="1"/>
</dbReference>
<accession>Q7MLP0</accession>
<evidence type="ECO:0000256" key="6">
    <source>
        <dbReference type="ARBA" id="ARBA00022741"/>
    </source>
</evidence>
<dbReference type="KEGG" id="vvy:VV1387"/>
<reference evidence="10 11" key="1">
    <citation type="journal article" date="2003" name="Genome Res.">
        <title>Comparative genome analysis of Vibrio vulnificus, a marine pathogen.</title>
        <authorList>
            <person name="Chen C.Y."/>
            <person name="Wu K.M."/>
            <person name="Chang Y.C."/>
            <person name="Chang C.H."/>
            <person name="Tsai H.C."/>
            <person name="Liao T.L."/>
            <person name="Liu Y.M."/>
            <person name="Chen H.J."/>
            <person name="Shen A.B."/>
            <person name="Li J.C."/>
            <person name="Su T.L."/>
            <person name="Shao C.P."/>
            <person name="Lee C.T."/>
            <person name="Hor L.I."/>
            <person name="Tsai S.F."/>
        </authorList>
    </citation>
    <scope>NUCLEOTIDE SEQUENCE [LARGE SCALE GENOMIC DNA]</scope>
    <source>
        <strain evidence="10 11">YJ016</strain>
    </source>
</reference>
<dbReference type="Pfam" id="PF00005">
    <property type="entry name" value="ABC_tran"/>
    <property type="match status" value="1"/>
</dbReference>
<dbReference type="GO" id="GO:0016887">
    <property type="term" value="F:ATP hydrolysis activity"/>
    <property type="evidence" value="ECO:0007669"/>
    <property type="project" value="InterPro"/>
</dbReference>
<evidence type="ECO:0000259" key="9">
    <source>
        <dbReference type="PROSITE" id="PS50893"/>
    </source>
</evidence>
<name>Q7MLP0_VIBVY</name>
<dbReference type="GO" id="GO:0005886">
    <property type="term" value="C:plasma membrane"/>
    <property type="evidence" value="ECO:0007669"/>
    <property type="project" value="UniProtKB-SubCell"/>
</dbReference>
<evidence type="ECO:0000256" key="8">
    <source>
        <dbReference type="ARBA" id="ARBA00023136"/>
    </source>
</evidence>
<feature type="domain" description="ABC transporter" evidence="9">
    <location>
        <begin position="99"/>
        <end position="352"/>
    </location>
</feature>
<dbReference type="Proteomes" id="UP000002675">
    <property type="component" value="Chromosome I"/>
</dbReference>
<evidence type="ECO:0000256" key="4">
    <source>
        <dbReference type="ARBA" id="ARBA00022475"/>
    </source>
</evidence>
<dbReference type="eggNOG" id="COG4172">
    <property type="taxonomic scope" value="Bacteria"/>
</dbReference>
<keyword evidence="6" id="KW-0547">Nucleotide-binding</keyword>
<dbReference type="AlphaFoldDB" id="Q7MLP0"/>
<dbReference type="CDD" id="cd03257">
    <property type="entry name" value="ABC_NikE_OppD_transporters"/>
    <property type="match status" value="1"/>
</dbReference>
<evidence type="ECO:0000256" key="3">
    <source>
        <dbReference type="ARBA" id="ARBA00022448"/>
    </source>
</evidence>
<dbReference type="PROSITE" id="PS50893">
    <property type="entry name" value="ABC_TRANSPORTER_2"/>
    <property type="match status" value="1"/>
</dbReference>
<evidence type="ECO:0000256" key="5">
    <source>
        <dbReference type="ARBA" id="ARBA00022519"/>
    </source>
</evidence>
<dbReference type="GO" id="GO:0005524">
    <property type="term" value="F:ATP binding"/>
    <property type="evidence" value="ECO:0007669"/>
    <property type="project" value="UniProtKB-KW"/>
</dbReference>
<keyword evidence="5" id="KW-0997">Cell inner membrane</keyword>
<dbReference type="NCBIfam" id="TIGR01727">
    <property type="entry name" value="oligo_HPY"/>
    <property type="match status" value="1"/>
</dbReference>
<comment type="similarity">
    <text evidence="2">Belongs to the ABC transporter superfamily.</text>
</comment>
<dbReference type="InterPro" id="IPR027417">
    <property type="entry name" value="P-loop_NTPase"/>
</dbReference>
<gene>
    <name evidence="10" type="ordered locus">VV1387</name>
</gene>
<keyword evidence="3" id="KW-0813">Transport</keyword>
<evidence type="ECO:0000256" key="1">
    <source>
        <dbReference type="ARBA" id="ARBA00004417"/>
    </source>
</evidence>
<comment type="subcellular location">
    <subcellularLocation>
        <location evidence="1">Cell inner membrane</location>
        <topology evidence="1">Peripheral membrane protein</topology>
    </subcellularLocation>
</comment>
<keyword evidence="7" id="KW-0067">ATP-binding</keyword>
<dbReference type="STRING" id="672.VV93_v1c12980"/>
<dbReference type="InterPro" id="IPR003439">
    <property type="entry name" value="ABC_transporter-like_ATP-bd"/>
</dbReference>
<dbReference type="SMART" id="SM00382">
    <property type="entry name" value="AAA"/>
    <property type="match status" value="1"/>
</dbReference>
<keyword evidence="4" id="KW-1003">Cell membrane</keyword>
<evidence type="ECO:0000313" key="11">
    <source>
        <dbReference type="Proteomes" id="UP000002675"/>
    </source>
</evidence>
<sequence>MELHFAERTDRDCDRNYLGAVCCCFRHHRAWLSGAGGTSTEHRMGRNSWRFRGADLSRALDRNTARIVHYVYRYRHQPCRGWRTPSSQCGDRIMPLLDIRHLTIEIETPQGLVKAVDRMSLTLNEGEIRGLVGESGSGKSLVAKAIVGVCKDNWRVTADRMRLGNIDLLQLTPSERRRVIARDIAMIFQEPSTCLDPSEEVGKQLIESIPSRTFEGKWWERFKWRKKRAIALLHKVGIKDHQRLMKSYPYELTDGECQKVMIAMAIATAPKLLIADEPTNDLDPITQNQILRLLSRMNQLNNTTILLIGHDLTNITQWANRITVMYCGQSVESADTDRILEAPKHPYTAALLKAMPDFSHWIPHKQKLQSLPGSIPPLQHLPIGCRLGPRCPYAQRQCVEIPYARRIKNHKFSCHFPLNTEKDS</sequence>
<dbReference type="HOGENOM" id="CLU_000604_1_23_6"/>
<evidence type="ECO:0000256" key="7">
    <source>
        <dbReference type="ARBA" id="ARBA00022840"/>
    </source>
</evidence>
<dbReference type="EMBL" id="BA000037">
    <property type="protein sequence ID" value="BAC94151.1"/>
    <property type="molecule type" value="Genomic_DNA"/>
</dbReference>
<evidence type="ECO:0000256" key="2">
    <source>
        <dbReference type="ARBA" id="ARBA00005417"/>
    </source>
</evidence>
<dbReference type="Gene3D" id="3.40.50.300">
    <property type="entry name" value="P-loop containing nucleotide triphosphate hydrolases"/>
    <property type="match status" value="1"/>
</dbReference>
<dbReference type="PANTHER" id="PTHR43297">
    <property type="entry name" value="OLIGOPEPTIDE TRANSPORT ATP-BINDING PROTEIN APPD"/>
    <property type="match status" value="1"/>
</dbReference>
<organism evidence="10 11">
    <name type="scientific">Vibrio vulnificus (strain YJ016)</name>
    <dbReference type="NCBI Taxonomy" id="196600"/>
    <lineage>
        <taxon>Bacteria</taxon>
        <taxon>Pseudomonadati</taxon>
        <taxon>Pseudomonadota</taxon>
        <taxon>Gammaproteobacteria</taxon>
        <taxon>Vibrionales</taxon>
        <taxon>Vibrionaceae</taxon>
        <taxon>Vibrio</taxon>
    </lineage>
</organism>
<evidence type="ECO:0000313" key="10">
    <source>
        <dbReference type="EMBL" id="BAC94151.1"/>
    </source>
</evidence>
<dbReference type="PANTHER" id="PTHR43297:SF4">
    <property type="entry name" value="PUTRESCINE EXPORT SYSTEM ATP-BINDING PROTEIN SAPD"/>
    <property type="match status" value="1"/>
</dbReference>